<organism evidence="1 2">
    <name type="scientific">Polymorphospora rubra</name>
    <dbReference type="NCBI Taxonomy" id="338584"/>
    <lineage>
        <taxon>Bacteria</taxon>
        <taxon>Bacillati</taxon>
        <taxon>Actinomycetota</taxon>
        <taxon>Actinomycetes</taxon>
        <taxon>Micromonosporales</taxon>
        <taxon>Micromonosporaceae</taxon>
        <taxon>Polymorphospora</taxon>
    </lineage>
</organism>
<proteinExistence type="predicted"/>
<dbReference type="Proteomes" id="UP000680866">
    <property type="component" value="Chromosome"/>
</dbReference>
<sequence>MGLDAYVYCRCWQDGTAAPPPVGPVGLDEEGYLNLLLPWEGNEDAHAAFDTWVERACPHEQMEQAGERVSNWAGLRLFQQTLEAAGWSHFPTLHAGLPSGNGGWMPAEQAARMLDELDFFVHRARIGDEVVLVDEATGQELMTYVAAYCGVTTLGPGYRAGVDPDGFFVLDPDADPPVTLFRASRFEQRVLPDGQLEFTGGGMTARVAMPPIGGQRTPPPRFKVESRPRSAADFDYIVGALRRLCAASVATGNPVMWC</sequence>
<protein>
    <submittedName>
        <fullName evidence="1">Uncharacterized protein</fullName>
    </submittedName>
</protein>
<evidence type="ECO:0000313" key="2">
    <source>
        <dbReference type="Proteomes" id="UP000680866"/>
    </source>
</evidence>
<gene>
    <name evidence="1" type="ORF">Prubr_45490</name>
</gene>
<dbReference type="KEGG" id="pry:Prubr_45490"/>
<keyword evidence="2" id="KW-1185">Reference proteome</keyword>
<evidence type="ECO:0000313" key="1">
    <source>
        <dbReference type="EMBL" id="BCJ67528.1"/>
    </source>
</evidence>
<dbReference type="RefSeq" id="WP_212816850.1">
    <property type="nucleotide sequence ID" value="NZ_AP023359.1"/>
</dbReference>
<reference evidence="1" key="1">
    <citation type="submission" date="2020-08" db="EMBL/GenBank/DDBJ databases">
        <title>Whole genome shotgun sequence of Polymorphospora rubra NBRC 101157.</title>
        <authorList>
            <person name="Komaki H."/>
            <person name="Tamura T."/>
        </authorList>
    </citation>
    <scope>NUCLEOTIDE SEQUENCE</scope>
    <source>
        <strain evidence="1">NBRC 101157</strain>
    </source>
</reference>
<name>A0A810N6X4_9ACTN</name>
<dbReference type="EMBL" id="AP023359">
    <property type="protein sequence ID" value="BCJ67528.1"/>
    <property type="molecule type" value="Genomic_DNA"/>
</dbReference>
<dbReference type="AlphaFoldDB" id="A0A810N6X4"/>
<accession>A0A810N6X4</accession>